<gene>
    <name evidence="2" type="ORF">OJF2_42280</name>
</gene>
<dbReference type="GO" id="GO:0016887">
    <property type="term" value="F:ATP hydrolysis activity"/>
    <property type="evidence" value="ECO:0007669"/>
    <property type="project" value="InterPro"/>
</dbReference>
<dbReference type="OrthoDB" id="9784297at2"/>
<dbReference type="InterPro" id="IPR003395">
    <property type="entry name" value="RecF/RecN/SMC_N"/>
</dbReference>
<dbReference type="Proteomes" id="UP000324233">
    <property type="component" value="Chromosome"/>
</dbReference>
<dbReference type="KEGG" id="agv:OJF2_42280"/>
<dbReference type="CDD" id="cd00267">
    <property type="entry name" value="ABC_ATPase"/>
    <property type="match status" value="1"/>
</dbReference>
<dbReference type="Gene3D" id="3.40.50.300">
    <property type="entry name" value="P-loop containing nucleotide triphosphate hydrolases"/>
    <property type="match status" value="2"/>
</dbReference>
<dbReference type="EMBL" id="CP042997">
    <property type="protein sequence ID" value="QEH35673.1"/>
    <property type="molecule type" value="Genomic_DNA"/>
</dbReference>
<name>A0A5B9W554_9BACT</name>
<dbReference type="InterPro" id="IPR051396">
    <property type="entry name" value="Bact_Antivir_Def_Nuclease"/>
</dbReference>
<keyword evidence="3" id="KW-1185">Reference proteome</keyword>
<evidence type="ECO:0000259" key="1">
    <source>
        <dbReference type="Pfam" id="PF02463"/>
    </source>
</evidence>
<evidence type="ECO:0000313" key="3">
    <source>
        <dbReference type="Proteomes" id="UP000324233"/>
    </source>
</evidence>
<dbReference type="PANTHER" id="PTHR43581">
    <property type="entry name" value="ATP/GTP PHOSPHATASE"/>
    <property type="match status" value="1"/>
</dbReference>
<dbReference type="SUPFAM" id="SSF52540">
    <property type="entry name" value="P-loop containing nucleoside triphosphate hydrolases"/>
    <property type="match status" value="1"/>
</dbReference>
<proteinExistence type="predicted"/>
<dbReference type="Pfam" id="PF02463">
    <property type="entry name" value="SMC_N"/>
    <property type="match status" value="1"/>
</dbReference>
<accession>A0A5B9W554</accession>
<dbReference type="InterPro" id="IPR027417">
    <property type="entry name" value="P-loop_NTPase"/>
</dbReference>
<sequence length="366" mass="40802">MIERLYVHNYRCFENFTLDLTGIPSCLVIGKNGSGKSTLREALVVLQKVARGSNRVRDVVGPPDFTRDRTEVPMRFELEVALDARKFRYALVLEVPPRSREARVKEESLSVNDVPVFTRETSNITLSDGASFHTDWHVVALPIIYDKQGEDSIGQLRSFLGRMILVSPLPSRMLGTSDAESVELEPDASNFASCLNGLLARYPAAYGAMEAYLRSAITDFHSFENVLRAEGGRGLRVRFEDSDTGKGVSIDFDRLSDGEKAFFLSALVAAGSKFGDPVFCFWDEPDNHLSPSEVGHFVTELRRLANRNGQLIATSHNPIAIRSFSDENTLVFRRHSHLEPTTVRPLTDLPYHGDLIEALARDEVIG</sequence>
<evidence type="ECO:0000313" key="2">
    <source>
        <dbReference type="EMBL" id="QEH35673.1"/>
    </source>
</evidence>
<reference evidence="2 3" key="1">
    <citation type="submission" date="2019-08" db="EMBL/GenBank/DDBJ databases">
        <title>Deep-cultivation of Planctomycetes and their phenomic and genomic characterization uncovers novel biology.</title>
        <authorList>
            <person name="Wiegand S."/>
            <person name="Jogler M."/>
            <person name="Boedeker C."/>
            <person name="Pinto D."/>
            <person name="Vollmers J."/>
            <person name="Rivas-Marin E."/>
            <person name="Kohn T."/>
            <person name="Peeters S.H."/>
            <person name="Heuer A."/>
            <person name="Rast P."/>
            <person name="Oberbeckmann S."/>
            <person name="Bunk B."/>
            <person name="Jeske O."/>
            <person name="Meyerdierks A."/>
            <person name="Storesund J.E."/>
            <person name="Kallscheuer N."/>
            <person name="Luecker S."/>
            <person name="Lage O.M."/>
            <person name="Pohl T."/>
            <person name="Merkel B.J."/>
            <person name="Hornburger P."/>
            <person name="Mueller R.-W."/>
            <person name="Bruemmer F."/>
            <person name="Labrenz M."/>
            <person name="Spormann A.M."/>
            <person name="Op den Camp H."/>
            <person name="Overmann J."/>
            <person name="Amann R."/>
            <person name="Jetten M.S.M."/>
            <person name="Mascher T."/>
            <person name="Medema M.H."/>
            <person name="Devos D.P."/>
            <person name="Kaster A.-K."/>
            <person name="Ovreas L."/>
            <person name="Rohde M."/>
            <person name="Galperin M.Y."/>
            <person name="Jogler C."/>
        </authorList>
    </citation>
    <scope>NUCLEOTIDE SEQUENCE [LARGE SCALE GENOMIC DNA]</scope>
    <source>
        <strain evidence="2 3">OJF2</strain>
    </source>
</reference>
<organism evidence="2 3">
    <name type="scientific">Aquisphaera giovannonii</name>
    <dbReference type="NCBI Taxonomy" id="406548"/>
    <lineage>
        <taxon>Bacteria</taxon>
        <taxon>Pseudomonadati</taxon>
        <taxon>Planctomycetota</taxon>
        <taxon>Planctomycetia</taxon>
        <taxon>Isosphaerales</taxon>
        <taxon>Isosphaeraceae</taxon>
        <taxon>Aquisphaera</taxon>
    </lineage>
</organism>
<dbReference type="RefSeq" id="WP_148595447.1">
    <property type="nucleotide sequence ID" value="NZ_CP042997.1"/>
</dbReference>
<dbReference type="GO" id="GO:0005524">
    <property type="term" value="F:ATP binding"/>
    <property type="evidence" value="ECO:0007669"/>
    <property type="project" value="InterPro"/>
</dbReference>
<feature type="domain" description="RecF/RecN/SMC N-terminal" evidence="1">
    <location>
        <begin position="1"/>
        <end position="331"/>
    </location>
</feature>
<protein>
    <submittedName>
        <fullName evidence="2">Recombination protein F</fullName>
    </submittedName>
</protein>
<dbReference type="AlphaFoldDB" id="A0A5B9W554"/>
<dbReference type="PANTHER" id="PTHR43581:SF4">
    <property type="entry name" value="ATP_GTP PHOSPHATASE"/>
    <property type="match status" value="1"/>
</dbReference>